<dbReference type="GO" id="GO:0140374">
    <property type="term" value="P:antiviral innate immune response"/>
    <property type="evidence" value="ECO:0007669"/>
    <property type="project" value="TreeGrafter"/>
</dbReference>
<feature type="domain" description="Helicase ATP-binding" evidence="21">
    <location>
        <begin position="298"/>
        <end position="491"/>
    </location>
</feature>
<comment type="subcellular location">
    <subcellularLocation>
        <location evidence="1">Cytoplasm</location>
    </subcellularLocation>
</comment>
<proteinExistence type="evidence at transcript level"/>
<dbReference type="Pfam" id="PF11648">
    <property type="entry name" value="RIG-I_C-RD"/>
    <property type="match status" value="1"/>
</dbReference>
<evidence type="ECO:0000256" key="17">
    <source>
        <dbReference type="ARBA" id="ARBA00022884"/>
    </source>
</evidence>
<evidence type="ECO:0000256" key="15">
    <source>
        <dbReference type="ARBA" id="ARBA00022843"/>
    </source>
</evidence>
<dbReference type="GO" id="GO:0008270">
    <property type="term" value="F:zinc ion binding"/>
    <property type="evidence" value="ECO:0007669"/>
    <property type="project" value="TreeGrafter"/>
</dbReference>
<dbReference type="GO" id="GO:0003725">
    <property type="term" value="F:double-stranded RNA binding"/>
    <property type="evidence" value="ECO:0007669"/>
    <property type="project" value="TreeGrafter"/>
</dbReference>
<keyword evidence="4" id="KW-0963">Cytoplasm</keyword>
<dbReference type="FunFam" id="3.40.50.300:FF:000893">
    <property type="entry name" value="Interferon-induced with helicase C domain 1"/>
    <property type="match status" value="1"/>
</dbReference>
<evidence type="ECO:0000256" key="19">
    <source>
        <dbReference type="ARBA" id="ARBA00049390"/>
    </source>
</evidence>
<dbReference type="CDD" id="cd15807">
    <property type="entry name" value="MDA5_C"/>
    <property type="match status" value="1"/>
</dbReference>
<comment type="similarity">
    <text evidence="2">Belongs to the helicase family. RLR subfamily.</text>
</comment>
<dbReference type="Gene3D" id="2.170.150.30">
    <property type="entry name" value="RIG-I-like receptor, C-terminal regulatory domain"/>
    <property type="match status" value="1"/>
</dbReference>
<dbReference type="InterPro" id="IPR041204">
    <property type="entry name" value="RIG-I-like_C"/>
</dbReference>
<dbReference type="GO" id="GO:0005524">
    <property type="term" value="F:ATP binding"/>
    <property type="evidence" value="ECO:0007669"/>
    <property type="project" value="UniProtKB-KW"/>
</dbReference>
<dbReference type="GO" id="GO:0003724">
    <property type="term" value="F:RNA helicase activity"/>
    <property type="evidence" value="ECO:0007669"/>
    <property type="project" value="UniProtKB-EC"/>
</dbReference>
<dbReference type="PROSITE" id="PS51194">
    <property type="entry name" value="HELICASE_CTER"/>
    <property type="match status" value="1"/>
</dbReference>
<dbReference type="PANTHER" id="PTHR14074:SF14">
    <property type="entry name" value="INTERFERON-INDUCED HELICASE C DOMAIN-CONTAINING PROTEIN 1"/>
    <property type="match status" value="1"/>
</dbReference>
<evidence type="ECO:0000256" key="2">
    <source>
        <dbReference type="ARBA" id="ARBA00006866"/>
    </source>
</evidence>
<evidence type="ECO:0000256" key="12">
    <source>
        <dbReference type="ARBA" id="ARBA00022806"/>
    </source>
</evidence>
<dbReference type="InterPro" id="IPR011029">
    <property type="entry name" value="DEATH-like_dom_sf"/>
</dbReference>
<evidence type="ECO:0000256" key="16">
    <source>
        <dbReference type="ARBA" id="ARBA00022859"/>
    </source>
</evidence>
<dbReference type="AlphaFoldDB" id="A0A146ABK6"/>
<dbReference type="InterPro" id="IPR031964">
    <property type="entry name" value="CARD_dom"/>
</dbReference>
<keyword evidence="12" id="KW-0347">Helicase</keyword>
<dbReference type="CDD" id="cd08819">
    <property type="entry name" value="CARD_MDA5_r2"/>
    <property type="match status" value="1"/>
</dbReference>
<keyword evidence="8" id="KW-0479">Metal-binding</keyword>
<reference evidence="24" key="1">
    <citation type="submission" date="2015-12" db="EMBL/GenBank/DDBJ databases">
        <authorList>
            <person name="Shamseldin A."/>
            <person name="Moawad H."/>
            <person name="Abd El-Rahim W.M."/>
            <person name="Sadowsky M.J."/>
        </authorList>
    </citation>
    <scope>NUCLEOTIDE SEQUENCE</scope>
</reference>
<evidence type="ECO:0000259" key="21">
    <source>
        <dbReference type="PROSITE" id="PS51192"/>
    </source>
</evidence>
<evidence type="ECO:0000256" key="4">
    <source>
        <dbReference type="ARBA" id="ARBA00022490"/>
    </source>
</evidence>
<dbReference type="PROSITE" id="PS51192">
    <property type="entry name" value="HELICASE_ATP_BIND_1"/>
    <property type="match status" value="1"/>
</dbReference>
<feature type="domain" description="RLR CTR" evidence="23">
    <location>
        <begin position="848"/>
        <end position="976"/>
    </location>
</feature>
<accession>A0A146ABK6</accession>
<dbReference type="InterPro" id="IPR038557">
    <property type="entry name" value="RLR_C_sf"/>
</dbReference>
<keyword evidence="13" id="KW-0862">Zinc</keyword>
<dbReference type="GO" id="GO:0005737">
    <property type="term" value="C:cytoplasm"/>
    <property type="evidence" value="ECO:0007669"/>
    <property type="project" value="UniProtKB-SubCell"/>
</dbReference>
<dbReference type="InterPro" id="IPR001650">
    <property type="entry name" value="Helicase_C-like"/>
</dbReference>
<evidence type="ECO:0000256" key="1">
    <source>
        <dbReference type="ARBA" id="ARBA00004496"/>
    </source>
</evidence>
<dbReference type="Pfam" id="PF00270">
    <property type="entry name" value="DEAD"/>
    <property type="match status" value="1"/>
</dbReference>
<evidence type="ECO:0000256" key="11">
    <source>
        <dbReference type="ARBA" id="ARBA00022801"/>
    </source>
</evidence>
<dbReference type="Gene3D" id="1.10.533.10">
    <property type="entry name" value="Death Domain, Fas"/>
    <property type="match status" value="2"/>
</dbReference>
<evidence type="ECO:0000259" key="23">
    <source>
        <dbReference type="PROSITE" id="PS51789"/>
    </source>
</evidence>
<feature type="domain" description="Helicase C-terminal" evidence="22">
    <location>
        <begin position="656"/>
        <end position="825"/>
    </location>
</feature>
<keyword evidence="11" id="KW-0378">Hydrolase</keyword>
<dbReference type="GO" id="GO:0016787">
    <property type="term" value="F:hydrolase activity"/>
    <property type="evidence" value="ECO:0007669"/>
    <property type="project" value="UniProtKB-KW"/>
</dbReference>
<evidence type="ECO:0000259" key="22">
    <source>
        <dbReference type="PROSITE" id="PS51194"/>
    </source>
</evidence>
<evidence type="ECO:0000256" key="13">
    <source>
        <dbReference type="ARBA" id="ARBA00022833"/>
    </source>
</evidence>
<evidence type="ECO:0000256" key="14">
    <source>
        <dbReference type="ARBA" id="ARBA00022840"/>
    </source>
</evidence>
<keyword evidence="10" id="KW-0547">Nucleotide-binding</keyword>
<evidence type="ECO:0000256" key="6">
    <source>
        <dbReference type="ARBA" id="ARBA00022553"/>
    </source>
</evidence>
<keyword evidence="7" id="KW-0399">Innate immunity</keyword>
<dbReference type="EC" id="3.6.4.13" evidence="3"/>
<dbReference type="InterPro" id="IPR021673">
    <property type="entry name" value="RLR_CTR"/>
</dbReference>
<keyword evidence="18" id="KW-0051">Antiviral defense</keyword>
<dbReference type="SMART" id="SM00487">
    <property type="entry name" value="DEXDc"/>
    <property type="match status" value="1"/>
</dbReference>
<protein>
    <recommendedName>
        <fullName evidence="3">RNA helicase</fullName>
        <ecNumber evidence="3">3.6.4.13</ecNumber>
    </recommendedName>
</protein>
<dbReference type="Gene3D" id="3.40.50.300">
    <property type="entry name" value="P-loop containing nucleotide triphosphate hydrolases"/>
    <property type="match status" value="2"/>
</dbReference>
<evidence type="ECO:0000256" key="20">
    <source>
        <dbReference type="SAM" id="MobiDB-lite"/>
    </source>
</evidence>
<name>A0A146ABK6_LATJA</name>
<keyword evidence="9" id="KW-0677">Repeat</keyword>
<evidence type="ECO:0000256" key="8">
    <source>
        <dbReference type="ARBA" id="ARBA00022723"/>
    </source>
</evidence>
<evidence type="ECO:0000256" key="5">
    <source>
        <dbReference type="ARBA" id="ARBA00022499"/>
    </source>
</evidence>
<evidence type="ECO:0000256" key="3">
    <source>
        <dbReference type="ARBA" id="ARBA00012552"/>
    </source>
</evidence>
<keyword evidence="15" id="KW-0832">Ubl conjugation</keyword>
<keyword evidence="17" id="KW-0694">RNA-binding</keyword>
<keyword evidence="14" id="KW-0067">ATP-binding</keyword>
<evidence type="ECO:0000313" key="24">
    <source>
        <dbReference type="EMBL" id="AMW90927.1"/>
    </source>
</evidence>
<dbReference type="InterPro" id="IPR051363">
    <property type="entry name" value="RLR_Helicase"/>
</dbReference>
<keyword evidence="5" id="KW-1017">Isopeptide bond</keyword>
<keyword evidence="16" id="KW-0391">Immunity</keyword>
<dbReference type="EMBL" id="KU317137">
    <property type="protein sequence ID" value="AMW90927.1"/>
    <property type="molecule type" value="mRNA"/>
</dbReference>
<dbReference type="GO" id="GO:0003727">
    <property type="term" value="F:single-stranded RNA binding"/>
    <property type="evidence" value="ECO:0007669"/>
    <property type="project" value="TreeGrafter"/>
</dbReference>
<evidence type="ECO:0000256" key="7">
    <source>
        <dbReference type="ARBA" id="ARBA00022588"/>
    </source>
</evidence>
<dbReference type="SMART" id="SM00490">
    <property type="entry name" value="HELICc"/>
    <property type="match status" value="1"/>
</dbReference>
<dbReference type="InterPro" id="IPR027417">
    <property type="entry name" value="P-loop_NTPase"/>
</dbReference>
<dbReference type="Pfam" id="PF00271">
    <property type="entry name" value="Helicase_C"/>
    <property type="match status" value="1"/>
</dbReference>
<sequence>MASGDDDDAANVRLIEDFRPRLREQIVVEQVLDHLHFIEPERRERIGQRARSEGNHAAVDLLVSEVTRRPHPAGWFRAFVDALLNSGCEHAADYMQANPPEPEAEAENDQCVKLIHLLSPSLVDMKTEEVCLHCHAEGLLTAEDAEIIETTTKNKGSRSGARELLRAIVRGRPGWFSKFLSILRETEHLHLYELTGGSPDCDKRASDEKMPSVKDEPTGKEESPAAADSCDGPQFMEISRTEEPGDEATDLYEGASTESRKLPDSSGPSQSDGTASVAAAKSPEKADIVLRDYQMDVARPALEGKNIIICLPTGSGKTRVAVYITKKHLEGRRAEGRSGKVVVLVNKIPLVEQHYSAEFLPFLKHTRKVERVSGDSQLKISFTEIVKKNDVIICTAQILENYLERSNTGEDEGVNLSDLTLIVIDECHHTQKGGVYNHIMMRYLKQKHKNRRLMKEQKKPTPLPQILGLTASPGVGGATKMEKAEEHILRICANLDASKIMTRSLGEHKKEPRKIMMNVEDRKEDPFGDVIKKIMNAIHAHAELSPTCDLGSQNYEQWVVQKERKAATEEDQKVRVCAEHLRQYSEGLNLSNTIRMRDAFSFLNKYNEEEIKRKTTIDEEQPIQITPTERFLFNLFKENKEELQKLAENPEYENDSLSKLRAKILQEFSSREAARGIIFTKTRRSAIALSQWIQENPKFADIGVKASHVIGGGDQSVVKPMTSAEQKDVLSKFRHGEVDLLIATTVAEEGLDIPACNFVIRYGLVTNEIAMIQAQGRGRAEDSSYTLVEVKNSGVAEKECVNEYRKNMMNKAIDKIRALHQPDYDKRIVEFQIQAIMEEKVRMVKKKQKGMKNENPSDATFSCRGCSKRVCTGEDIQIIENMHRVNVTTEFSELFIQRENTTLQERLLDYETNGFVACKDCGQRWGSMMFYRGIECPCLHVKNFVVAFNGKKISKCSKWSELAIKFSAFDYAEHAKRVAESSDDEET</sequence>
<dbReference type="Pfam" id="PF18119">
    <property type="entry name" value="RIG-I_C"/>
    <property type="match status" value="1"/>
</dbReference>
<dbReference type="PROSITE" id="PS51789">
    <property type="entry name" value="RLR_CTR"/>
    <property type="match status" value="1"/>
</dbReference>
<dbReference type="GO" id="GO:0039530">
    <property type="term" value="P:MDA-5 signaling pathway"/>
    <property type="evidence" value="ECO:0007669"/>
    <property type="project" value="TreeGrafter"/>
</dbReference>
<dbReference type="InterPro" id="IPR011545">
    <property type="entry name" value="DEAD/DEAH_box_helicase_dom"/>
</dbReference>
<evidence type="ECO:0000256" key="10">
    <source>
        <dbReference type="ARBA" id="ARBA00022741"/>
    </source>
</evidence>
<keyword evidence="6" id="KW-0597">Phosphoprotein</keyword>
<reference evidence="24" key="2">
    <citation type="journal article" date="2016" name="Dev. Comp. Immunol.">
        <title>Identification and characterization of the melanoma differentiation - associated gene 5 in sea perch, Lateolabrax japonicus.</title>
        <authorList>
            <person name="Jia P."/>
            <person name="Jia K."/>
            <person name="Chen L."/>
            <person name="Le Y."/>
            <person name="Jin Y."/>
            <person name="Zhang J."/>
            <person name="Zhu L."/>
            <person name="Zhang L."/>
            <person name="Yi M."/>
        </authorList>
    </citation>
    <scope>NUCLEOTIDE SEQUENCE</scope>
</reference>
<dbReference type="InterPro" id="IPR014001">
    <property type="entry name" value="Helicase_ATP-bd"/>
</dbReference>
<evidence type="ECO:0000256" key="9">
    <source>
        <dbReference type="ARBA" id="ARBA00022737"/>
    </source>
</evidence>
<dbReference type="PANTHER" id="PTHR14074">
    <property type="entry name" value="HELICASE WITH DEATH DOMAIN-RELATED"/>
    <property type="match status" value="1"/>
</dbReference>
<feature type="compositionally biased region" description="Basic and acidic residues" evidence="20">
    <location>
        <begin position="200"/>
        <end position="223"/>
    </location>
</feature>
<organism evidence="24">
    <name type="scientific">Lateolabrax japonicus</name>
    <name type="common">Japanese sea perch</name>
    <name type="synonym">Japanese sea bass</name>
    <dbReference type="NCBI Taxonomy" id="8164"/>
    <lineage>
        <taxon>Eukaryota</taxon>
        <taxon>Metazoa</taxon>
        <taxon>Chordata</taxon>
        <taxon>Craniata</taxon>
        <taxon>Vertebrata</taxon>
        <taxon>Euteleostomi</taxon>
        <taxon>Actinopterygii</taxon>
        <taxon>Neopterygii</taxon>
        <taxon>Teleostei</taxon>
        <taxon>Neoteleostei</taxon>
        <taxon>Acanthomorphata</taxon>
        <taxon>Eupercaria</taxon>
        <taxon>Acropomatiformes</taxon>
        <taxon>Lateolabracidae</taxon>
        <taxon>Lateolabrax</taxon>
    </lineage>
</organism>
<dbReference type="Gene3D" id="1.20.1320.30">
    <property type="match status" value="1"/>
</dbReference>
<dbReference type="CDD" id="cd08818">
    <property type="entry name" value="CARD_MDA5_r1"/>
    <property type="match status" value="1"/>
</dbReference>
<comment type="catalytic activity">
    <reaction evidence="19">
        <text>ATP + H2O = ADP + phosphate + H(+)</text>
        <dbReference type="Rhea" id="RHEA:13065"/>
        <dbReference type="ChEBI" id="CHEBI:15377"/>
        <dbReference type="ChEBI" id="CHEBI:15378"/>
        <dbReference type="ChEBI" id="CHEBI:30616"/>
        <dbReference type="ChEBI" id="CHEBI:43474"/>
        <dbReference type="ChEBI" id="CHEBI:456216"/>
        <dbReference type="EC" id="3.6.4.13"/>
    </reaction>
    <physiologicalReaction direction="left-to-right" evidence="19">
        <dbReference type="Rhea" id="RHEA:13066"/>
    </physiologicalReaction>
</comment>
<evidence type="ECO:0000256" key="18">
    <source>
        <dbReference type="ARBA" id="ARBA00023118"/>
    </source>
</evidence>
<dbReference type="Pfam" id="PF16739">
    <property type="entry name" value="CARD_2"/>
    <property type="match status" value="2"/>
</dbReference>
<feature type="region of interest" description="Disordered" evidence="20">
    <location>
        <begin position="196"/>
        <end position="281"/>
    </location>
</feature>
<dbReference type="SUPFAM" id="SSF52540">
    <property type="entry name" value="P-loop containing nucleoside triphosphate hydrolases"/>
    <property type="match status" value="1"/>
</dbReference>
<dbReference type="SMR" id="A0A146ABK6"/>